<proteinExistence type="predicted"/>
<keyword evidence="2" id="KW-1185">Reference proteome</keyword>
<dbReference type="EMBL" id="CAJVPM010026988">
    <property type="protein sequence ID" value="CAG8664292.1"/>
    <property type="molecule type" value="Genomic_DNA"/>
</dbReference>
<evidence type="ECO:0000313" key="2">
    <source>
        <dbReference type="Proteomes" id="UP000789860"/>
    </source>
</evidence>
<gene>
    <name evidence="1" type="ORF">SCALOS_LOCUS9145</name>
</gene>
<feature type="non-terminal residue" evidence="1">
    <location>
        <position position="1"/>
    </location>
</feature>
<dbReference type="Proteomes" id="UP000789860">
    <property type="component" value="Unassembled WGS sequence"/>
</dbReference>
<accession>A0ACA9NM91</accession>
<evidence type="ECO:0000313" key="1">
    <source>
        <dbReference type="EMBL" id="CAG8664292.1"/>
    </source>
</evidence>
<organism evidence="1 2">
    <name type="scientific">Scutellospora calospora</name>
    <dbReference type="NCBI Taxonomy" id="85575"/>
    <lineage>
        <taxon>Eukaryota</taxon>
        <taxon>Fungi</taxon>
        <taxon>Fungi incertae sedis</taxon>
        <taxon>Mucoromycota</taxon>
        <taxon>Glomeromycotina</taxon>
        <taxon>Glomeromycetes</taxon>
        <taxon>Diversisporales</taxon>
        <taxon>Gigasporaceae</taxon>
        <taxon>Scutellospora</taxon>
    </lineage>
</organism>
<name>A0ACA9NM91_9GLOM</name>
<comment type="caution">
    <text evidence="1">The sequence shown here is derived from an EMBL/GenBank/DDBJ whole genome shotgun (WGS) entry which is preliminary data.</text>
</comment>
<reference evidence="1" key="1">
    <citation type="submission" date="2021-06" db="EMBL/GenBank/DDBJ databases">
        <authorList>
            <person name="Kallberg Y."/>
            <person name="Tangrot J."/>
            <person name="Rosling A."/>
        </authorList>
    </citation>
    <scope>NUCLEOTIDE SEQUENCE</scope>
    <source>
        <strain evidence="1">AU212A</strain>
    </source>
</reference>
<sequence length="95" mass="10879">IRVELTAGGGGNKSEIRRKKLEEKKKKLKDERRKFHETYIVPIKSKSSEAVDHSESTFMLKPISQPDNKTQTKIKKPRKLKGSNAIKLNNTRTFG</sequence>
<protein>
    <submittedName>
        <fullName evidence="1">9030_t:CDS:1</fullName>
    </submittedName>
</protein>